<accession>A0ABT2HY57</accession>
<dbReference type="InterPro" id="IPR016169">
    <property type="entry name" value="FAD-bd_PCMH_sub2"/>
</dbReference>
<dbReference type="SUPFAM" id="SSF55103">
    <property type="entry name" value="FAD-linked oxidases, C-terminal domain"/>
    <property type="match status" value="1"/>
</dbReference>
<dbReference type="InterPro" id="IPR051914">
    <property type="entry name" value="FAD-linked_OxidoTrans_Type4"/>
</dbReference>
<dbReference type="PANTHER" id="PTHR42934">
    <property type="entry name" value="GLYCOLATE OXIDASE SUBUNIT GLCD"/>
    <property type="match status" value="1"/>
</dbReference>
<evidence type="ECO:0000313" key="7">
    <source>
        <dbReference type="Proteomes" id="UP001525379"/>
    </source>
</evidence>
<dbReference type="InterPro" id="IPR016164">
    <property type="entry name" value="FAD-linked_Oxase-like_C"/>
</dbReference>
<sequence>MSDSVVTELQAALGPRLDFDEAALEACRTDRSGMYATGRPLVIVRAESIADVQATLRIAHAHGTPVVTRGAGSGLAGAAIAGDGEIVLSTERMRKIHEISVDNQLCVVEPGILNGELNAELAKHGLWWAPDPASKAISSVGGNIAMNAGGLLCTKYGVTREAVLALKVVLADGELLEVGHRTVKGVTGYDLCALMIGSEGTLGVIVEATLQLRPLVTGVVPTIGCYFPSIADAAACSAEITRRGLQPAIMELLDRHMLRAIANYTGIDFASRGEAYLLIQTDGHAALDEAESIAALARERGADVEVTTDPEAAASLVDVRRNGFLAVEAMGQAMLVEDVAVPRDRMVEMFDALDDIAERYGLFIATPSHAGDGNLHPTIVFEGSLDDVPEHVWQAASEMFTKALELGGTLSGEHGIGLLKRRWLGEELGMRQYELQQQIKRLFDPKDILNPGKVFAPEQ</sequence>
<feature type="domain" description="FAD-binding PCMH-type" evidence="5">
    <location>
        <begin position="36"/>
        <end position="215"/>
    </location>
</feature>
<dbReference type="Gene3D" id="3.30.70.2740">
    <property type="match status" value="1"/>
</dbReference>
<evidence type="ECO:0000256" key="2">
    <source>
        <dbReference type="ARBA" id="ARBA00022630"/>
    </source>
</evidence>
<evidence type="ECO:0000313" key="6">
    <source>
        <dbReference type="EMBL" id="MCT2043256.1"/>
    </source>
</evidence>
<dbReference type="InterPro" id="IPR016171">
    <property type="entry name" value="Vanillyl_alc_oxidase_C-sub2"/>
</dbReference>
<evidence type="ECO:0000256" key="3">
    <source>
        <dbReference type="ARBA" id="ARBA00022827"/>
    </source>
</evidence>
<keyword evidence="7" id="KW-1185">Reference proteome</keyword>
<dbReference type="RefSeq" id="WP_260104482.1">
    <property type="nucleotide sequence ID" value="NZ_JALXSQ010000032.1"/>
</dbReference>
<proteinExistence type="predicted"/>
<keyword evidence="2" id="KW-0285">Flavoprotein</keyword>
<dbReference type="InterPro" id="IPR004113">
    <property type="entry name" value="FAD-bd_oxidored_4_C"/>
</dbReference>
<organism evidence="6 7">
    <name type="scientific">Pseudoclavibacter albus</name>
    <dbReference type="NCBI Taxonomy" id="272241"/>
    <lineage>
        <taxon>Bacteria</taxon>
        <taxon>Bacillati</taxon>
        <taxon>Actinomycetota</taxon>
        <taxon>Actinomycetes</taxon>
        <taxon>Micrococcales</taxon>
        <taxon>Microbacteriaceae</taxon>
        <taxon>Pseudoclavibacter</taxon>
    </lineage>
</organism>
<dbReference type="Proteomes" id="UP001525379">
    <property type="component" value="Unassembled WGS sequence"/>
</dbReference>
<name>A0ABT2HY57_9MICO</name>
<dbReference type="SUPFAM" id="SSF56176">
    <property type="entry name" value="FAD-binding/transporter-associated domain-like"/>
    <property type="match status" value="1"/>
</dbReference>
<dbReference type="InterPro" id="IPR036318">
    <property type="entry name" value="FAD-bd_PCMH-like_sf"/>
</dbReference>
<evidence type="ECO:0000256" key="1">
    <source>
        <dbReference type="ARBA" id="ARBA00001974"/>
    </source>
</evidence>
<evidence type="ECO:0000259" key="5">
    <source>
        <dbReference type="PROSITE" id="PS51387"/>
    </source>
</evidence>
<dbReference type="EMBL" id="JALXSQ010000032">
    <property type="protein sequence ID" value="MCT2043256.1"/>
    <property type="molecule type" value="Genomic_DNA"/>
</dbReference>
<dbReference type="InterPro" id="IPR006094">
    <property type="entry name" value="Oxid_FAD_bind_N"/>
</dbReference>
<dbReference type="Pfam" id="PF02913">
    <property type="entry name" value="FAD-oxidase_C"/>
    <property type="match status" value="1"/>
</dbReference>
<dbReference type="PROSITE" id="PS51387">
    <property type="entry name" value="FAD_PCMH"/>
    <property type="match status" value="1"/>
</dbReference>
<dbReference type="InterPro" id="IPR016166">
    <property type="entry name" value="FAD-bd_PCMH"/>
</dbReference>
<evidence type="ECO:0000256" key="4">
    <source>
        <dbReference type="ARBA" id="ARBA00023002"/>
    </source>
</evidence>
<protein>
    <submittedName>
        <fullName evidence="6">FAD-binding protein</fullName>
    </submittedName>
</protein>
<dbReference type="PANTHER" id="PTHR42934:SF2">
    <property type="entry name" value="GLYCOLATE OXIDASE SUBUNIT GLCD"/>
    <property type="match status" value="1"/>
</dbReference>
<comment type="caution">
    <text evidence="6">The sequence shown here is derived from an EMBL/GenBank/DDBJ whole genome shotgun (WGS) entry which is preliminary data.</text>
</comment>
<keyword evidence="3" id="KW-0274">FAD</keyword>
<keyword evidence="4" id="KW-0560">Oxidoreductase</keyword>
<reference evidence="6 7" key="1">
    <citation type="submission" date="2022-04" db="EMBL/GenBank/DDBJ databases">
        <title>Human microbiome associated bacterial genomes.</title>
        <authorList>
            <person name="Sandstrom S."/>
            <person name="Salamzade R."/>
            <person name="Kalan L.R."/>
        </authorList>
    </citation>
    <scope>NUCLEOTIDE SEQUENCE [LARGE SCALE GENOMIC DNA]</scope>
    <source>
        <strain evidence="7">p3-SID1799</strain>
    </source>
</reference>
<dbReference type="Pfam" id="PF01565">
    <property type="entry name" value="FAD_binding_4"/>
    <property type="match status" value="1"/>
</dbReference>
<dbReference type="Gene3D" id="1.10.45.10">
    <property type="entry name" value="Vanillyl-alcohol Oxidase, Chain A, domain 4"/>
    <property type="match status" value="1"/>
</dbReference>
<comment type="cofactor">
    <cofactor evidence="1">
        <name>FAD</name>
        <dbReference type="ChEBI" id="CHEBI:57692"/>
    </cofactor>
</comment>
<gene>
    <name evidence="6" type="ORF">M3D15_07920</name>
</gene>
<dbReference type="Gene3D" id="3.30.465.10">
    <property type="match status" value="1"/>
</dbReference>